<protein>
    <submittedName>
        <fullName evidence="2">Hemolysin secretion D, putative</fullName>
    </submittedName>
</protein>
<dbReference type="GeneID" id="39874027"/>
<evidence type="ECO:0000313" key="2">
    <source>
        <dbReference type="EMBL" id="GBE60257.1"/>
    </source>
</evidence>
<gene>
    <name evidence="2" type="ORF">BOVATA_017500</name>
</gene>
<sequence length="697" mass="76217">MESSGDILKRARARYADAKLAAESTMSEHMSRSSSLLRQFQGRINGMQPHMSTRTQMSYVRSLKGGSGAATDDNPSAYDNTLNMPMFCNQAQLSSSWPSTRHTPKQMTQAMWISQTATVHSNISEISNWEDTVKIPEILMTDPADVLCGKTTALNKSQDEERDTLSELLKDTSYEMALEADVGNSHRAAPMFSQHVASVVDYAKTTPTSTDPKRDTVANQPLLSTLVNDTCTRLEGLTREWQPAKGSGARLVDANGGLLKVLNDSCDDNKLSDIDSLYLKTFGTRSGVSNSDKGYTLTHALLHINQLDNNREAELAPKICVVRPLNEVSATRKASTPSRLPTAGAVTPPPLSETVGPSNLLESVNILCEDKYAVRLHKMSDFNRSFAHVGAKNGSDVEIQTDAVSMPEPKSADPLKSASKVKVVYSGNVDRIPGSGEDSMTIRPSNHEVAAEKSASAIISNVKPRLPDPSTSHGSPIPLNRNPIPPLDVRARRDVYRGCLDMLDEAERRRWQQKRAPLYEKMRDMERCGMRMSAVCRGGRRGGSRLTHGAHLASSPQEIASTSPTTKNADNSPPSTLIYESPSNRIRQQQEAAATVAPSVQQQAKVDSPRIARGYYGYDDMPAMRVKPTQRVHTREFFATPANRPSSPRAANLKSAVKGVAAPPAVASGHNPFEDFDGWWNQHSVPLSTLRQQLSIS</sequence>
<dbReference type="RefSeq" id="XP_028866500.1">
    <property type="nucleotide sequence ID" value="XM_029010667.1"/>
</dbReference>
<feature type="compositionally biased region" description="Polar residues" evidence="1">
    <location>
        <begin position="554"/>
        <end position="574"/>
    </location>
</feature>
<name>A0A2H6KB87_9APIC</name>
<dbReference type="OrthoDB" id="361001at2759"/>
<feature type="region of interest" description="Disordered" evidence="1">
    <location>
        <begin position="332"/>
        <end position="351"/>
    </location>
</feature>
<comment type="caution">
    <text evidence="2">The sequence shown here is derived from an EMBL/GenBank/DDBJ whole genome shotgun (WGS) entry which is preliminary data.</text>
</comment>
<evidence type="ECO:0000313" key="3">
    <source>
        <dbReference type="Proteomes" id="UP000236319"/>
    </source>
</evidence>
<dbReference type="Proteomes" id="UP000236319">
    <property type="component" value="Unassembled WGS sequence"/>
</dbReference>
<accession>A0A2H6KB87</accession>
<evidence type="ECO:0000256" key="1">
    <source>
        <dbReference type="SAM" id="MobiDB-lite"/>
    </source>
</evidence>
<feature type="region of interest" description="Disordered" evidence="1">
    <location>
        <begin position="539"/>
        <end position="574"/>
    </location>
</feature>
<reference evidence="2 3" key="1">
    <citation type="journal article" date="2017" name="BMC Genomics">
        <title>Whole-genome assembly of Babesia ovata and comparative genomics between closely related pathogens.</title>
        <authorList>
            <person name="Yamagishi J."/>
            <person name="Asada M."/>
            <person name="Hakimi H."/>
            <person name="Tanaka T.Q."/>
            <person name="Sugimoto C."/>
            <person name="Kawazu S."/>
        </authorList>
    </citation>
    <scope>NUCLEOTIDE SEQUENCE [LARGE SCALE GENOMIC DNA]</scope>
    <source>
        <strain evidence="2 3">Miyake</strain>
    </source>
</reference>
<dbReference type="AlphaFoldDB" id="A0A2H6KB87"/>
<organism evidence="2 3">
    <name type="scientific">Babesia ovata</name>
    <dbReference type="NCBI Taxonomy" id="189622"/>
    <lineage>
        <taxon>Eukaryota</taxon>
        <taxon>Sar</taxon>
        <taxon>Alveolata</taxon>
        <taxon>Apicomplexa</taxon>
        <taxon>Aconoidasida</taxon>
        <taxon>Piroplasmida</taxon>
        <taxon>Babesiidae</taxon>
        <taxon>Babesia</taxon>
    </lineage>
</organism>
<dbReference type="EMBL" id="BDSA01000002">
    <property type="protein sequence ID" value="GBE60257.1"/>
    <property type="molecule type" value="Genomic_DNA"/>
</dbReference>
<dbReference type="VEuPathDB" id="PiroplasmaDB:BOVATA_017500"/>
<feature type="region of interest" description="Disordered" evidence="1">
    <location>
        <begin position="464"/>
        <end position="485"/>
    </location>
</feature>
<keyword evidence="3" id="KW-1185">Reference proteome</keyword>
<proteinExistence type="predicted"/>